<evidence type="ECO:0000256" key="4">
    <source>
        <dbReference type="ARBA" id="ARBA00016612"/>
    </source>
</evidence>
<feature type="non-terminal residue" evidence="23">
    <location>
        <position position="1"/>
    </location>
</feature>
<feature type="transmembrane region" description="Helical" evidence="22">
    <location>
        <begin position="28"/>
        <end position="50"/>
    </location>
</feature>
<name>A0A4U1FSB8_MONMO</name>
<feature type="transmembrane region" description="Helical" evidence="22">
    <location>
        <begin position="187"/>
        <end position="210"/>
    </location>
</feature>
<evidence type="ECO:0000256" key="3">
    <source>
        <dbReference type="ARBA" id="ARBA00010519"/>
    </source>
</evidence>
<evidence type="ECO:0000256" key="21">
    <source>
        <dbReference type="ARBA" id="ARBA00081802"/>
    </source>
</evidence>
<evidence type="ECO:0000256" key="11">
    <source>
        <dbReference type="ARBA" id="ARBA00023027"/>
    </source>
</evidence>
<evidence type="ECO:0000256" key="14">
    <source>
        <dbReference type="ARBA" id="ARBA00023310"/>
    </source>
</evidence>
<keyword evidence="5" id="KW-0813">Transport</keyword>
<dbReference type="SUPFAM" id="SSF81336">
    <property type="entry name" value="F1F0 ATP synthase subunit A"/>
    <property type="match status" value="1"/>
</dbReference>
<comment type="caution">
    <text evidence="23">The sequence shown here is derived from an EMBL/GenBank/DDBJ whole genome shotgun (WGS) entry which is preliminary data.</text>
</comment>
<dbReference type="AlphaFoldDB" id="A0A4U1FSB8"/>
<accession>A0A4U1FSB8</accession>
<dbReference type="Pfam" id="PF00119">
    <property type="entry name" value="ATP-synt_A"/>
    <property type="match status" value="1"/>
</dbReference>
<evidence type="ECO:0000256" key="19">
    <source>
        <dbReference type="ARBA" id="ARBA00063051"/>
    </source>
</evidence>
<evidence type="ECO:0000256" key="18">
    <source>
        <dbReference type="ARBA" id="ARBA00048769"/>
    </source>
</evidence>
<reference evidence="24" key="1">
    <citation type="journal article" date="2019" name="IScience">
        <title>Narwhal Genome Reveals Long-Term Low Genetic Diversity despite Current Large Abundance Size.</title>
        <authorList>
            <person name="Westbury M.V."/>
            <person name="Petersen B."/>
            <person name="Garde E."/>
            <person name="Heide-Jorgensen M.P."/>
            <person name="Lorenzen E.D."/>
        </authorList>
    </citation>
    <scope>NUCLEOTIDE SEQUENCE [LARGE SCALE GENOMIC DNA]</scope>
</reference>
<evidence type="ECO:0000256" key="17">
    <source>
        <dbReference type="ARBA" id="ARBA00043911"/>
    </source>
</evidence>
<evidence type="ECO:0000313" key="23">
    <source>
        <dbReference type="EMBL" id="TKC53221.1"/>
    </source>
</evidence>
<comment type="similarity">
    <text evidence="3">Belongs to the complex I subunit 4L family.</text>
</comment>
<dbReference type="GO" id="GO:0015986">
    <property type="term" value="P:proton motive force-driven ATP synthesis"/>
    <property type="evidence" value="ECO:0007669"/>
    <property type="project" value="InterPro"/>
</dbReference>
<dbReference type="EMBL" id="RWIC01000011">
    <property type="protein sequence ID" value="TKC53221.1"/>
    <property type="molecule type" value="Genomic_DNA"/>
</dbReference>
<evidence type="ECO:0000256" key="13">
    <source>
        <dbReference type="ARBA" id="ARBA00023136"/>
    </source>
</evidence>
<evidence type="ECO:0000256" key="1">
    <source>
        <dbReference type="ARBA" id="ARBA00004141"/>
    </source>
</evidence>
<comment type="similarity">
    <text evidence="2">Belongs to the ATPase A chain family.</text>
</comment>
<comment type="subcellular location">
    <subcellularLocation>
        <location evidence="1">Membrane</location>
        <topology evidence="1">Multi-pass membrane protein</topology>
    </subcellularLocation>
</comment>
<dbReference type="InterPro" id="IPR035908">
    <property type="entry name" value="F0_ATP_A_sf"/>
</dbReference>
<keyword evidence="7 22" id="KW-0812">Transmembrane</keyword>
<evidence type="ECO:0000256" key="16">
    <source>
        <dbReference type="ARBA" id="ARBA00031586"/>
    </source>
</evidence>
<evidence type="ECO:0000256" key="5">
    <source>
        <dbReference type="ARBA" id="ARBA00022448"/>
    </source>
</evidence>
<dbReference type="GO" id="GO:0045259">
    <property type="term" value="C:proton-transporting ATP synthase complex"/>
    <property type="evidence" value="ECO:0007669"/>
    <property type="project" value="UniProtKB-KW"/>
</dbReference>
<evidence type="ECO:0000256" key="2">
    <source>
        <dbReference type="ARBA" id="ARBA00006810"/>
    </source>
</evidence>
<evidence type="ECO:0000256" key="8">
    <source>
        <dbReference type="ARBA" id="ARBA00022781"/>
    </source>
</evidence>
<dbReference type="GO" id="GO:0008137">
    <property type="term" value="F:NADH dehydrogenase (ubiquinone) activity"/>
    <property type="evidence" value="ECO:0007669"/>
    <property type="project" value="UniProtKB-EC"/>
</dbReference>
<evidence type="ECO:0000313" key="24">
    <source>
        <dbReference type="Proteomes" id="UP000308365"/>
    </source>
</evidence>
<dbReference type="Gene3D" id="1.10.287.3510">
    <property type="match status" value="1"/>
</dbReference>
<organism evidence="23 24">
    <name type="scientific">Monodon monoceros</name>
    <name type="common">Narwhal</name>
    <name type="synonym">Ceratodon monodon</name>
    <dbReference type="NCBI Taxonomy" id="40151"/>
    <lineage>
        <taxon>Eukaryota</taxon>
        <taxon>Metazoa</taxon>
        <taxon>Chordata</taxon>
        <taxon>Craniata</taxon>
        <taxon>Vertebrata</taxon>
        <taxon>Euteleostomi</taxon>
        <taxon>Mammalia</taxon>
        <taxon>Eutheria</taxon>
        <taxon>Laurasiatheria</taxon>
        <taxon>Artiodactyla</taxon>
        <taxon>Whippomorpha</taxon>
        <taxon>Cetacea</taxon>
        <taxon>Odontoceti</taxon>
        <taxon>Monodontidae</taxon>
        <taxon>Monodon</taxon>
    </lineage>
</organism>
<protein>
    <recommendedName>
        <fullName evidence="20">ATP synthase F(0) complex subunit a</fullName>
    </recommendedName>
    <alternativeName>
        <fullName evidence="16">NADH dehydrogenase subunit 4L</fullName>
    </alternativeName>
    <alternativeName>
        <fullName evidence="4">NADH-ubiquinone oxidoreductase chain 4L</fullName>
    </alternativeName>
    <alternativeName>
        <fullName evidence="21">Proton-conducting channel, ATP synthase F(0) complex subunit a</fullName>
    </alternativeName>
</protein>
<feature type="transmembrane region" description="Helical" evidence="22">
    <location>
        <begin position="222"/>
        <end position="246"/>
    </location>
</feature>
<gene>
    <name evidence="23" type="ORF">EI555_007544</name>
</gene>
<comment type="subunit">
    <text evidence="19">Component of the ATP synthase complex composed at least of ATP5F1A/subunit alpha, ATP5F1B/subunit beta, ATP5MC1/subunit c (homooctomer), MT-ATP6/subunit a, MT-ATP8/subunit 8, ATP5ME/subunit e, ATP5MF/subunit f, ATP5MG/subunit g, ATP5MK/subunit k, ATP5MJ/subunit j, ATP5F1C/subunit gamma, ATP5F1D/subunit delta, ATP5F1E/subunit epsilon, ATP5PF/subunit F6, ATP5PB/subunit b, ATP5PD/subunit d, ATP5PO/subunit OSCP. ATP synthase complex consists of a soluble F(1) head domain (subunits alpha(3) and beta(3)) - the catalytic core - and a membrane F(0) domain - the membrane proton channel (subunits c, a, 8, e, f, g, k and j). These two domains are linked by a central stalk (subunits gamma, delta, and epsilon) rotating inside the F1 region and a stationary peripheral stalk (subunits F6, b, d, and OSCP). Interacts with DNAJC30; interaction is direct.</text>
</comment>
<feature type="transmembrane region" description="Helical" evidence="22">
    <location>
        <begin position="57"/>
        <end position="81"/>
    </location>
</feature>
<evidence type="ECO:0000256" key="15">
    <source>
        <dbReference type="ARBA" id="ARBA00024169"/>
    </source>
</evidence>
<evidence type="ECO:0000256" key="10">
    <source>
        <dbReference type="ARBA" id="ARBA00022989"/>
    </source>
</evidence>
<keyword evidence="12" id="KW-0406">Ion transport</keyword>
<keyword evidence="10 22" id="KW-1133">Transmembrane helix</keyword>
<proteinExistence type="inferred from homology"/>
<dbReference type="Proteomes" id="UP000308365">
    <property type="component" value="Unassembled WGS sequence"/>
</dbReference>
<keyword evidence="13 22" id="KW-0472">Membrane</keyword>
<comment type="function">
    <text evidence="17">Core subunit of the mitochondrial membrane respiratory chain NADH dehydrogenase (Complex I) which catalyzes electron transfer from NADH through the respiratory chain, using ubiquinone as an electron acceptor. Part of the enzyme membrane arm which is embedded in the lipid bilayer and involved in proton translocation.</text>
</comment>
<sequence length="348" mass="38379">EHPLPHPYTSNYQDYQPIYPTSITSVQLTANITAGGLLIPLIGGATLALISISTATAFITFIILILLTILEFAVAIIQAYVFTHPRVLSKAITHQSSKKGFDMGRVLGTNRHSTSKPSRSTAPQHFRATSLWRVYYLSPPQPYGRKSQARTPSPLYYKRHRRSIRINFLHGHRIPLTARLLIHQSHLIASLLCLGGIILSLFVMATLMILNSHFTLPSILPVILFVSAACEATLGLSSLVIVSNIYGTDYATLVPALIIIARLGNQTERLDAGLYFLVCALVSSIRIYPKHCGVSKLLSTPILNPNITQLLIQHLPMTSLHNTFYGKNTPLWPPPLTTQSTHRNPIAG</sequence>
<dbReference type="Gene3D" id="1.20.120.220">
    <property type="entry name" value="ATP synthase, F0 complex, subunit A"/>
    <property type="match status" value="1"/>
</dbReference>
<evidence type="ECO:0000256" key="12">
    <source>
        <dbReference type="ARBA" id="ARBA00023065"/>
    </source>
</evidence>
<keyword evidence="9" id="KW-1278">Translocase</keyword>
<keyword evidence="14" id="KW-0066">ATP synthesis</keyword>
<evidence type="ECO:0000256" key="22">
    <source>
        <dbReference type="SAM" id="Phobius"/>
    </source>
</evidence>
<keyword evidence="8" id="KW-0375">Hydrogen ion transport</keyword>
<dbReference type="Pfam" id="PF00420">
    <property type="entry name" value="Oxidored_q2"/>
    <property type="match status" value="1"/>
</dbReference>
<dbReference type="InterPro" id="IPR000568">
    <property type="entry name" value="ATP_synth_F0_asu"/>
</dbReference>
<comment type="catalytic activity">
    <reaction evidence="15">
        <text>H(+)(in) = H(+)(out)</text>
        <dbReference type="Rhea" id="RHEA:34979"/>
        <dbReference type="ChEBI" id="CHEBI:15378"/>
    </reaction>
</comment>
<keyword evidence="11" id="KW-0520">NAD</keyword>
<dbReference type="InterPro" id="IPR039428">
    <property type="entry name" value="NUOK/Mnh_C1-like"/>
</dbReference>
<evidence type="ECO:0000256" key="7">
    <source>
        <dbReference type="ARBA" id="ARBA00022692"/>
    </source>
</evidence>
<keyword evidence="6" id="KW-0138">CF(0)</keyword>
<comment type="catalytic activity">
    <reaction evidence="18">
        <text>a ubiquinone + NADH + 5 H(+)(in) = a ubiquinol + NAD(+) + 4 H(+)(out)</text>
        <dbReference type="Rhea" id="RHEA:29091"/>
        <dbReference type="Rhea" id="RHEA-COMP:9565"/>
        <dbReference type="Rhea" id="RHEA-COMP:9566"/>
        <dbReference type="ChEBI" id="CHEBI:15378"/>
        <dbReference type="ChEBI" id="CHEBI:16389"/>
        <dbReference type="ChEBI" id="CHEBI:17976"/>
        <dbReference type="ChEBI" id="CHEBI:57540"/>
        <dbReference type="ChEBI" id="CHEBI:57945"/>
        <dbReference type="EC" id="7.1.1.2"/>
    </reaction>
    <physiologicalReaction direction="left-to-right" evidence="18">
        <dbReference type="Rhea" id="RHEA:29092"/>
    </physiologicalReaction>
</comment>
<evidence type="ECO:0000256" key="6">
    <source>
        <dbReference type="ARBA" id="ARBA00022547"/>
    </source>
</evidence>
<evidence type="ECO:0000256" key="20">
    <source>
        <dbReference type="ARBA" id="ARBA00071928"/>
    </source>
</evidence>
<evidence type="ECO:0000256" key="9">
    <source>
        <dbReference type="ARBA" id="ARBA00022967"/>
    </source>
</evidence>